<keyword evidence="3" id="KW-1185">Reference proteome</keyword>
<dbReference type="InterPro" id="IPR013216">
    <property type="entry name" value="Methyltransf_11"/>
</dbReference>
<gene>
    <name evidence="2" type="ORF">Pta02_71720</name>
</gene>
<protein>
    <recommendedName>
        <fullName evidence="1">Methyltransferase type 11 domain-containing protein</fullName>
    </recommendedName>
</protein>
<reference evidence="2" key="1">
    <citation type="submission" date="2021-01" db="EMBL/GenBank/DDBJ databases">
        <title>Whole genome shotgun sequence of Planobispora takensis NBRC 109077.</title>
        <authorList>
            <person name="Komaki H."/>
            <person name="Tamura T."/>
        </authorList>
    </citation>
    <scope>NUCLEOTIDE SEQUENCE</scope>
    <source>
        <strain evidence="2">NBRC 109077</strain>
    </source>
</reference>
<feature type="domain" description="Methyltransferase type 11" evidence="1">
    <location>
        <begin position="55"/>
        <end position="153"/>
    </location>
</feature>
<evidence type="ECO:0000259" key="1">
    <source>
        <dbReference type="Pfam" id="PF08241"/>
    </source>
</evidence>
<dbReference type="InterPro" id="IPR029063">
    <property type="entry name" value="SAM-dependent_MTases_sf"/>
</dbReference>
<dbReference type="Gene3D" id="3.40.50.150">
    <property type="entry name" value="Vaccinia Virus protein VP39"/>
    <property type="match status" value="1"/>
</dbReference>
<dbReference type="AlphaFoldDB" id="A0A8J3TD47"/>
<dbReference type="Proteomes" id="UP000634476">
    <property type="component" value="Unassembled WGS sequence"/>
</dbReference>
<dbReference type="RefSeq" id="WP_203879396.1">
    <property type="nucleotide sequence ID" value="NZ_BOOK01000063.1"/>
</dbReference>
<evidence type="ECO:0000313" key="2">
    <source>
        <dbReference type="EMBL" id="GII05164.1"/>
    </source>
</evidence>
<accession>A0A8J3TD47</accession>
<dbReference type="GO" id="GO:0008757">
    <property type="term" value="F:S-adenosylmethionine-dependent methyltransferase activity"/>
    <property type="evidence" value="ECO:0007669"/>
    <property type="project" value="InterPro"/>
</dbReference>
<name>A0A8J3TD47_9ACTN</name>
<comment type="caution">
    <text evidence="2">The sequence shown here is derived from an EMBL/GenBank/DDBJ whole genome shotgun (WGS) entry which is preliminary data.</text>
</comment>
<dbReference type="EMBL" id="BOOK01000063">
    <property type="protein sequence ID" value="GII05164.1"/>
    <property type="molecule type" value="Genomic_DNA"/>
</dbReference>
<dbReference type="PANTHER" id="PTHR43591">
    <property type="entry name" value="METHYLTRANSFERASE"/>
    <property type="match status" value="1"/>
</dbReference>
<dbReference type="Pfam" id="PF08241">
    <property type="entry name" value="Methyltransf_11"/>
    <property type="match status" value="1"/>
</dbReference>
<sequence>MAPRDAMQFINEQDEATLQRFVDRLEARGADPAFTGYREEYLAALGPETVEVVAEIGCGTGLVARALARRGNFTGHVIAVDQSPVLLRAARELAAADGVLERIDFRLGDAHALDLPEASVDAVIAHTLISHVAAPGRVLAEAGRVVRPGGTIAVFDGDYASLTFGCSDDRLGREMEAALLAVVVSQPRVMRAMPALLDALDLEVVWSRAHLRAEISTGAFFLGLAEAFAPLVAREKLLPAVRVEAWLAEQRRTAEQGTFFAACAYYSYLARRPPSGSAG</sequence>
<dbReference type="CDD" id="cd02440">
    <property type="entry name" value="AdoMet_MTases"/>
    <property type="match status" value="1"/>
</dbReference>
<dbReference type="PANTHER" id="PTHR43591:SF110">
    <property type="entry name" value="RHODANESE DOMAIN-CONTAINING PROTEIN"/>
    <property type="match status" value="1"/>
</dbReference>
<organism evidence="2 3">
    <name type="scientific">Planobispora takensis</name>
    <dbReference type="NCBI Taxonomy" id="1367882"/>
    <lineage>
        <taxon>Bacteria</taxon>
        <taxon>Bacillati</taxon>
        <taxon>Actinomycetota</taxon>
        <taxon>Actinomycetes</taxon>
        <taxon>Streptosporangiales</taxon>
        <taxon>Streptosporangiaceae</taxon>
        <taxon>Planobispora</taxon>
    </lineage>
</organism>
<evidence type="ECO:0000313" key="3">
    <source>
        <dbReference type="Proteomes" id="UP000634476"/>
    </source>
</evidence>
<proteinExistence type="predicted"/>
<dbReference type="SUPFAM" id="SSF53335">
    <property type="entry name" value="S-adenosyl-L-methionine-dependent methyltransferases"/>
    <property type="match status" value="1"/>
</dbReference>